<keyword evidence="3" id="KW-1185">Reference proteome</keyword>
<accession>A0A7U2FDB5</accession>
<dbReference type="RefSeq" id="XP_001795541.1">
    <property type="nucleotide sequence ID" value="XM_001795489.1"/>
</dbReference>
<feature type="region of interest" description="Disordered" evidence="1">
    <location>
        <begin position="173"/>
        <end position="194"/>
    </location>
</feature>
<evidence type="ECO:0000313" key="2">
    <source>
        <dbReference type="EMBL" id="QRD02154.1"/>
    </source>
</evidence>
<proteinExistence type="predicted"/>
<name>A0A7U2FDB5_PHANO</name>
<sequence length="230" mass="26580">MLLTSSFFSMPPQQQYYSPYTPPRSSPLSERSANVAPRLFDFSMASQSNDKKSPTPQRAYKANPVIQTRDAATKRRRDMFFKRVQNGREDKKWEARGEQIQQLDFVSERKRWEAEKARQAPKEDDNMVEQIIEDAPLPDWTTPLPQSTHEMTEADYIAAQEEYELQQMIAAMEEQDQENDAASQHFGSDDEDYDQLFMDCAVDQQYQHSSQQMGASFQDTGAMDMDMTDG</sequence>
<protein>
    <submittedName>
        <fullName evidence="2">Uncharacterized protein</fullName>
    </submittedName>
</protein>
<evidence type="ECO:0000256" key="1">
    <source>
        <dbReference type="SAM" id="MobiDB-lite"/>
    </source>
</evidence>
<feature type="region of interest" description="Disordered" evidence="1">
    <location>
        <begin position="210"/>
        <end position="230"/>
    </location>
</feature>
<evidence type="ECO:0000313" key="3">
    <source>
        <dbReference type="Proteomes" id="UP000663193"/>
    </source>
</evidence>
<gene>
    <name evidence="2" type="ORF">JI435_051310</name>
</gene>
<dbReference type="AlphaFoldDB" id="A0A7U2FDB5"/>
<dbReference type="Proteomes" id="UP000663193">
    <property type="component" value="Chromosome 13"/>
</dbReference>
<reference evidence="3" key="1">
    <citation type="journal article" date="2021" name="BMC Genomics">
        <title>Chromosome-level genome assembly and manually-curated proteome of model necrotroph Parastagonospora nodorum Sn15 reveals a genome-wide trove of candidate effector homologs, and redundancy of virulence-related functions within an accessory chromosome.</title>
        <authorList>
            <person name="Bertazzoni S."/>
            <person name="Jones D.A.B."/>
            <person name="Phan H.T."/>
            <person name="Tan K.-C."/>
            <person name="Hane J.K."/>
        </authorList>
    </citation>
    <scope>NUCLEOTIDE SEQUENCE [LARGE SCALE GENOMIC DNA]</scope>
    <source>
        <strain evidence="3">SN15 / ATCC MYA-4574 / FGSC 10173)</strain>
    </source>
</reference>
<dbReference type="EMBL" id="CP069035">
    <property type="protein sequence ID" value="QRD02154.1"/>
    <property type="molecule type" value="Genomic_DNA"/>
</dbReference>
<dbReference type="OrthoDB" id="5279705at2759"/>
<dbReference type="VEuPathDB" id="FungiDB:JI435_051310"/>
<feature type="region of interest" description="Disordered" evidence="1">
    <location>
        <begin position="1"/>
        <end position="73"/>
    </location>
</feature>
<feature type="compositionally biased region" description="Low complexity" evidence="1">
    <location>
        <begin position="219"/>
        <end position="230"/>
    </location>
</feature>
<dbReference type="KEGG" id="pno:SNOG_05131"/>
<organism evidence="2 3">
    <name type="scientific">Phaeosphaeria nodorum (strain SN15 / ATCC MYA-4574 / FGSC 10173)</name>
    <name type="common">Glume blotch fungus</name>
    <name type="synonym">Parastagonospora nodorum</name>
    <dbReference type="NCBI Taxonomy" id="321614"/>
    <lineage>
        <taxon>Eukaryota</taxon>
        <taxon>Fungi</taxon>
        <taxon>Dikarya</taxon>
        <taxon>Ascomycota</taxon>
        <taxon>Pezizomycotina</taxon>
        <taxon>Dothideomycetes</taxon>
        <taxon>Pleosporomycetidae</taxon>
        <taxon>Pleosporales</taxon>
        <taxon>Pleosporineae</taxon>
        <taxon>Phaeosphaeriaceae</taxon>
        <taxon>Parastagonospora</taxon>
    </lineage>
</organism>
<dbReference type="OMA" id="WQRRDIE"/>